<evidence type="ECO:0000313" key="1">
    <source>
        <dbReference type="EMBL" id="MBW81245.1"/>
    </source>
</evidence>
<accession>A0A2P2IJ53</accession>
<proteinExistence type="predicted"/>
<organism evidence="1">
    <name type="scientific">Rhizophora mucronata</name>
    <name type="common">Asiatic mangrove</name>
    <dbReference type="NCBI Taxonomy" id="61149"/>
    <lineage>
        <taxon>Eukaryota</taxon>
        <taxon>Viridiplantae</taxon>
        <taxon>Streptophyta</taxon>
        <taxon>Embryophyta</taxon>
        <taxon>Tracheophyta</taxon>
        <taxon>Spermatophyta</taxon>
        <taxon>Magnoliopsida</taxon>
        <taxon>eudicotyledons</taxon>
        <taxon>Gunneridae</taxon>
        <taxon>Pentapetalae</taxon>
        <taxon>rosids</taxon>
        <taxon>fabids</taxon>
        <taxon>Malpighiales</taxon>
        <taxon>Rhizophoraceae</taxon>
        <taxon>Rhizophora</taxon>
    </lineage>
</organism>
<dbReference type="AlphaFoldDB" id="A0A2P2IJ53"/>
<protein>
    <submittedName>
        <fullName evidence="1">Uncharacterized protein</fullName>
    </submittedName>
</protein>
<sequence length="45" mass="4897">MLMLPRLVAPVSSRQLPCLSSKAKTPQQSLAVILCKSCLSCSFIF</sequence>
<dbReference type="EMBL" id="GGEC01000762">
    <property type="protein sequence ID" value="MBW81245.1"/>
    <property type="molecule type" value="Transcribed_RNA"/>
</dbReference>
<name>A0A2P2IJ53_RHIMU</name>
<reference evidence="1" key="1">
    <citation type="submission" date="2018-02" db="EMBL/GenBank/DDBJ databases">
        <title>Rhizophora mucronata_Transcriptome.</title>
        <authorList>
            <person name="Meera S.P."/>
            <person name="Sreeshan A."/>
            <person name="Augustine A."/>
        </authorList>
    </citation>
    <scope>NUCLEOTIDE SEQUENCE</scope>
    <source>
        <tissue evidence="1">Leaf</tissue>
    </source>
</reference>